<dbReference type="RefSeq" id="XP_070850952.1">
    <property type="nucleotide sequence ID" value="XM_070994851.1"/>
</dbReference>
<feature type="signal peptide" evidence="1">
    <location>
        <begin position="1"/>
        <end position="16"/>
    </location>
</feature>
<dbReference type="Proteomes" id="UP001652628">
    <property type="component" value="Chromosome 2R"/>
</dbReference>
<keyword evidence="2" id="KW-1185">Reference proteome</keyword>
<evidence type="ECO:0000313" key="3">
    <source>
        <dbReference type="RefSeq" id="XP_070850952.1"/>
    </source>
</evidence>
<protein>
    <submittedName>
        <fullName evidence="3">Uncharacterized protein</fullName>
    </submittedName>
</protein>
<accession>A0ABM4TLV7</accession>
<dbReference type="GeneID" id="108008184"/>
<keyword evidence="1" id="KW-0732">Signal</keyword>
<reference evidence="3" key="1">
    <citation type="submission" date="2025-08" db="UniProtKB">
        <authorList>
            <consortium name="RefSeq"/>
        </authorList>
    </citation>
    <scope>IDENTIFICATION</scope>
</reference>
<proteinExistence type="predicted"/>
<evidence type="ECO:0000256" key="1">
    <source>
        <dbReference type="SAM" id="SignalP"/>
    </source>
</evidence>
<evidence type="ECO:0000313" key="2">
    <source>
        <dbReference type="Proteomes" id="UP001652628"/>
    </source>
</evidence>
<feature type="chain" id="PRO_5046573656" evidence="1">
    <location>
        <begin position="17"/>
        <end position="209"/>
    </location>
</feature>
<name>A0ABM4TLV7_DROSZ</name>
<gene>
    <name evidence="3" type="primary">LOC108008184</name>
</gene>
<organism evidence="2 3">
    <name type="scientific">Drosophila suzukii</name>
    <name type="common">Spotted-wing drosophila fruit fly</name>
    <dbReference type="NCBI Taxonomy" id="28584"/>
    <lineage>
        <taxon>Eukaryota</taxon>
        <taxon>Metazoa</taxon>
        <taxon>Ecdysozoa</taxon>
        <taxon>Arthropoda</taxon>
        <taxon>Hexapoda</taxon>
        <taxon>Insecta</taxon>
        <taxon>Pterygota</taxon>
        <taxon>Neoptera</taxon>
        <taxon>Endopterygota</taxon>
        <taxon>Diptera</taxon>
        <taxon>Brachycera</taxon>
        <taxon>Muscomorpha</taxon>
        <taxon>Ephydroidea</taxon>
        <taxon>Drosophilidae</taxon>
        <taxon>Drosophila</taxon>
        <taxon>Sophophora</taxon>
    </lineage>
</organism>
<sequence length="209" mass="23585">MQLTGFLLCLVSLTKAAVVDFEQEKIRTALPWLYLLAYPGVLSQVPIPRPQDETFTSINSATMKQPQSDEMANSEQSSNLVREQFIQGILQGLQQPGAQAGTPTISPAVLADFIAQVTTTTQKPSVEKDVNAPDNDEDYDYIDFKNGSRIKYDLDDVEQPVNKILQQTTRRPAVARPQSNANVVYYRPPTRYVYYRPIYRPSLYSYRVG</sequence>